<evidence type="ECO:0000313" key="1">
    <source>
        <dbReference type="EMBL" id="KAK9818477.1"/>
    </source>
</evidence>
<name>A0AAW1QAD0_9CHLO</name>
<comment type="caution">
    <text evidence="1">The sequence shown here is derived from an EMBL/GenBank/DDBJ whole genome shotgun (WGS) entry which is preliminary data.</text>
</comment>
<dbReference type="Proteomes" id="UP001438707">
    <property type="component" value="Unassembled WGS sequence"/>
</dbReference>
<sequence>MAVVKLPSSDTRMGARDNRSGYKFATGSVRLSDGDAATSRQNPGGGGPPEACALLLVLPGWLGTSAIYLHTAIAV</sequence>
<dbReference type="AlphaFoldDB" id="A0AAW1QAD0"/>
<protein>
    <submittedName>
        <fullName evidence="1">Uncharacterized protein</fullName>
    </submittedName>
</protein>
<organism evidence="1 2">
    <name type="scientific">Apatococcus lobatus</name>
    <dbReference type="NCBI Taxonomy" id="904363"/>
    <lineage>
        <taxon>Eukaryota</taxon>
        <taxon>Viridiplantae</taxon>
        <taxon>Chlorophyta</taxon>
        <taxon>core chlorophytes</taxon>
        <taxon>Trebouxiophyceae</taxon>
        <taxon>Chlorellales</taxon>
        <taxon>Chlorellaceae</taxon>
        <taxon>Apatococcus</taxon>
    </lineage>
</organism>
<keyword evidence="2" id="KW-1185">Reference proteome</keyword>
<reference evidence="1 2" key="1">
    <citation type="journal article" date="2024" name="Nat. Commun.">
        <title>Phylogenomics reveals the evolutionary origins of lichenization in chlorophyte algae.</title>
        <authorList>
            <person name="Puginier C."/>
            <person name="Libourel C."/>
            <person name="Otte J."/>
            <person name="Skaloud P."/>
            <person name="Haon M."/>
            <person name="Grisel S."/>
            <person name="Petersen M."/>
            <person name="Berrin J.G."/>
            <person name="Delaux P.M."/>
            <person name="Dal Grande F."/>
            <person name="Keller J."/>
        </authorList>
    </citation>
    <scope>NUCLEOTIDE SEQUENCE [LARGE SCALE GENOMIC DNA]</scope>
    <source>
        <strain evidence="1 2">SAG 2145</strain>
    </source>
</reference>
<accession>A0AAW1QAD0</accession>
<proteinExistence type="predicted"/>
<evidence type="ECO:0000313" key="2">
    <source>
        <dbReference type="Proteomes" id="UP001438707"/>
    </source>
</evidence>
<dbReference type="EMBL" id="JALJOS010000062">
    <property type="protein sequence ID" value="KAK9818477.1"/>
    <property type="molecule type" value="Genomic_DNA"/>
</dbReference>
<gene>
    <name evidence="1" type="ORF">WJX74_008737</name>
</gene>